<dbReference type="CDD" id="cd17332">
    <property type="entry name" value="MFS_MelB_like"/>
    <property type="match status" value="1"/>
</dbReference>
<dbReference type="AlphaFoldDB" id="A0A1B1NUF3"/>
<keyword evidence="4" id="KW-1003">Cell membrane</keyword>
<accession>A0A1B1NUF3</accession>
<dbReference type="EMBL" id="MDCJ01000007">
    <property type="protein sequence ID" value="ODS05640.1"/>
    <property type="molecule type" value="Genomic_DNA"/>
</dbReference>
<reference evidence="10 12" key="1">
    <citation type="submission" date="2016-07" db="EMBL/GenBank/DDBJ databases">
        <title>Genome sequencing of Vibrio scophthalmi strain VS-05, an isolated from Paralichthys olivaceus.</title>
        <authorList>
            <person name="Han H.-J."/>
        </authorList>
    </citation>
    <scope>NUCLEOTIDE SEQUENCE [LARGE SCALE GENOMIC DNA]</scope>
    <source>
        <strain evidence="10 12">VS-05</strain>
    </source>
</reference>
<dbReference type="GO" id="GO:0006814">
    <property type="term" value="P:sodium ion transport"/>
    <property type="evidence" value="ECO:0007669"/>
    <property type="project" value="InterPro"/>
</dbReference>
<dbReference type="InterPro" id="IPR036259">
    <property type="entry name" value="MFS_trans_sf"/>
</dbReference>
<feature type="transmembrane region" description="Helical" evidence="8">
    <location>
        <begin position="229"/>
        <end position="251"/>
    </location>
</feature>
<dbReference type="Gene3D" id="1.20.1250.20">
    <property type="entry name" value="MFS general substrate transporter like domains"/>
    <property type="match status" value="1"/>
</dbReference>
<feature type="transmembrane region" description="Helical" evidence="8">
    <location>
        <begin position="79"/>
        <end position="101"/>
    </location>
</feature>
<feature type="transmembrane region" description="Helical" evidence="8">
    <location>
        <begin position="179"/>
        <end position="198"/>
    </location>
</feature>
<dbReference type="PANTHER" id="PTHR11328">
    <property type="entry name" value="MAJOR FACILITATOR SUPERFAMILY DOMAIN-CONTAINING PROTEIN"/>
    <property type="match status" value="1"/>
</dbReference>
<dbReference type="EMBL" id="CP016415">
    <property type="protein sequence ID" value="ANU38851.1"/>
    <property type="molecule type" value="Genomic_DNA"/>
</dbReference>
<evidence type="ECO:0000313" key="10">
    <source>
        <dbReference type="EMBL" id="ANU38851.1"/>
    </source>
</evidence>
<feature type="transmembrane region" description="Helical" evidence="8">
    <location>
        <begin position="37"/>
        <end position="58"/>
    </location>
</feature>
<dbReference type="PROSITE" id="PS00872">
    <property type="entry name" value="NA_GALACTOSIDE_SYMP"/>
    <property type="match status" value="1"/>
</dbReference>
<dbReference type="GeneID" id="96874021"/>
<evidence type="ECO:0000256" key="5">
    <source>
        <dbReference type="ARBA" id="ARBA00022692"/>
    </source>
</evidence>
<feature type="transmembrane region" description="Helical" evidence="8">
    <location>
        <begin position="107"/>
        <end position="126"/>
    </location>
</feature>
<evidence type="ECO:0000256" key="8">
    <source>
        <dbReference type="SAM" id="Phobius"/>
    </source>
</evidence>
<keyword evidence="3" id="KW-0813">Transport</keyword>
<evidence type="ECO:0000259" key="9">
    <source>
        <dbReference type="PROSITE" id="PS50850"/>
    </source>
</evidence>
<feature type="domain" description="Major facilitator superfamily (MFS) profile" evidence="9">
    <location>
        <begin position="1"/>
        <end position="433"/>
    </location>
</feature>
<evidence type="ECO:0000256" key="7">
    <source>
        <dbReference type="ARBA" id="ARBA00023136"/>
    </source>
</evidence>
<feature type="transmembrane region" description="Helical" evidence="8">
    <location>
        <begin position="147"/>
        <end position="167"/>
    </location>
</feature>
<keyword evidence="7 8" id="KW-0472">Membrane</keyword>
<dbReference type="OrthoDB" id="181905at2"/>
<feature type="transmembrane region" description="Helical" evidence="8">
    <location>
        <begin position="12"/>
        <end position="31"/>
    </location>
</feature>
<dbReference type="InterPro" id="IPR018043">
    <property type="entry name" value="Na/Gal_symport_CS"/>
</dbReference>
<dbReference type="Pfam" id="PF13347">
    <property type="entry name" value="MFS_2"/>
    <property type="match status" value="1"/>
</dbReference>
<evidence type="ECO:0000313" key="11">
    <source>
        <dbReference type="EMBL" id="ODS05640.1"/>
    </source>
</evidence>
<feature type="transmembrane region" description="Helical" evidence="8">
    <location>
        <begin position="403"/>
        <end position="427"/>
    </location>
</feature>
<comment type="similarity">
    <text evidence="2">Belongs to the sodium:galactoside symporter (TC 2.A.2) family.</text>
</comment>
<keyword evidence="6 8" id="KW-1133">Transmembrane helix</keyword>
<dbReference type="PANTHER" id="PTHR11328:SF24">
    <property type="entry name" value="MAJOR FACILITATOR SUPERFAMILY (MFS) PROFILE DOMAIN-CONTAINING PROTEIN"/>
    <property type="match status" value="1"/>
</dbReference>
<feature type="transmembrane region" description="Helical" evidence="8">
    <location>
        <begin position="373"/>
        <end position="391"/>
    </location>
</feature>
<evidence type="ECO:0000313" key="12">
    <source>
        <dbReference type="Proteomes" id="UP000092528"/>
    </source>
</evidence>
<dbReference type="STRING" id="45658.VSVS12_03425"/>
<evidence type="ECO:0000256" key="6">
    <source>
        <dbReference type="ARBA" id="ARBA00022989"/>
    </source>
</evidence>
<dbReference type="GO" id="GO:0005886">
    <property type="term" value="C:plasma membrane"/>
    <property type="evidence" value="ECO:0007669"/>
    <property type="project" value="UniProtKB-SubCell"/>
</dbReference>
<evidence type="ECO:0000313" key="13">
    <source>
        <dbReference type="Proteomes" id="UP000095131"/>
    </source>
</evidence>
<dbReference type="InterPro" id="IPR001927">
    <property type="entry name" value="Na/Gal_symport"/>
</dbReference>
<proteinExistence type="inferred from homology"/>
<sequence>MAVSLKEKVGYGVGDLACNIIFQTVMAYLMFYYTDIVFIDAATVGVIFLVARIIDAVSDPVMGMIVDRTNTKYGRFKPYLLFGSVVLGISAFACFTIPADMTMNGKIAYAAVTYIMLSLAYTLVNIPYSALTSAMSNDPEERTKITAVRVMFAVISGLVVAQIGGLVEFFGEGDKLLGYRYAIGFAALLSTVLLWVTFATTKERHVVVSEKANHTVKEGLAAIAQNRPLIVLSIVFLLILTAGFISFSVNIYFLEHAMQRPDLIGASIMVGTVTTFLGTFIVPHTTKRFGKKPTAMAAIMVYGFIHLLFVANFYTINSVEVYFVIIAIKGIVNAYTWAMGWAMLPDTIEYGEYKTGIRAEGLVYSSFSFCQKLGMALSGIVTGLVLGWFGYAPEVGITQEAVTGVVVLFGYIPLAFCIAAGLILKFYNLSETEHMQMRETLSC</sequence>
<evidence type="ECO:0000256" key="2">
    <source>
        <dbReference type="ARBA" id="ARBA00009617"/>
    </source>
</evidence>
<organism evidence="11 13">
    <name type="scientific">Vibrio scophthalmi</name>
    <dbReference type="NCBI Taxonomy" id="45658"/>
    <lineage>
        <taxon>Bacteria</taxon>
        <taxon>Pseudomonadati</taxon>
        <taxon>Pseudomonadota</taxon>
        <taxon>Gammaproteobacteria</taxon>
        <taxon>Vibrionales</taxon>
        <taxon>Vibrionaceae</taxon>
        <taxon>Vibrio</taxon>
    </lineage>
</organism>
<evidence type="ECO:0000256" key="4">
    <source>
        <dbReference type="ARBA" id="ARBA00022475"/>
    </source>
</evidence>
<comment type="subcellular location">
    <subcellularLocation>
        <location evidence="1">Cell membrane</location>
        <topology evidence="1">Multi-pass membrane protein</topology>
    </subcellularLocation>
</comment>
<dbReference type="PROSITE" id="PS50850">
    <property type="entry name" value="MFS"/>
    <property type="match status" value="1"/>
</dbReference>
<dbReference type="InterPro" id="IPR039672">
    <property type="entry name" value="MFS_2"/>
</dbReference>
<dbReference type="GO" id="GO:0015293">
    <property type="term" value="F:symporter activity"/>
    <property type="evidence" value="ECO:0007669"/>
    <property type="project" value="InterPro"/>
</dbReference>
<dbReference type="SUPFAM" id="SSF103473">
    <property type="entry name" value="MFS general substrate transporter"/>
    <property type="match status" value="1"/>
</dbReference>
<dbReference type="RefSeq" id="WP_005599891.1">
    <property type="nucleotide sequence ID" value="NZ_CP016308.1"/>
</dbReference>
<feature type="transmembrane region" description="Helical" evidence="8">
    <location>
        <begin position="294"/>
        <end position="315"/>
    </location>
</feature>
<gene>
    <name evidence="11" type="ORF">VSF3289_04781</name>
    <name evidence="10" type="ORF">VSVS05_03815</name>
</gene>
<feature type="transmembrane region" description="Helical" evidence="8">
    <location>
        <begin position="321"/>
        <end position="344"/>
    </location>
</feature>
<dbReference type="NCBIfam" id="TIGR00792">
    <property type="entry name" value="gph"/>
    <property type="match status" value="1"/>
</dbReference>
<evidence type="ECO:0000256" key="3">
    <source>
        <dbReference type="ARBA" id="ARBA00022448"/>
    </source>
</evidence>
<keyword evidence="5 8" id="KW-0812">Transmembrane</keyword>
<dbReference type="InterPro" id="IPR020846">
    <property type="entry name" value="MFS_dom"/>
</dbReference>
<evidence type="ECO:0000256" key="1">
    <source>
        <dbReference type="ARBA" id="ARBA00004651"/>
    </source>
</evidence>
<dbReference type="KEGG" id="vsc:VSVS12_03425"/>
<reference evidence="11 13" key="2">
    <citation type="submission" date="2016-08" db="EMBL/GenBank/DDBJ databases">
        <title>Genome sequencing of Vibrio scophthalmi strain FP3289, an isolated from Paralichthys olivaceus.</title>
        <authorList>
            <person name="Han H.-J."/>
        </authorList>
    </citation>
    <scope>NUCLEOTIDE SEQUENCE [LARGE SCALE GENOMIC DNA]</scope>
    <source>
        <strain evidence="11 13">FP3289</strain>
    </source>
</reference>
<protein>
    <submittedName>
        <fullName evidence="11">Putative sulfoquinovose importer</fullName>
    </submittedName>
</protein>
<dbReference type="GO" id="GO:0008643">
    <property type="term" value="P:carbohydrate transport"/>
    <property type="evidence" value="ECO:0007669"/>
    <property type="project" value="InterPro"/>
</dbReference>
<dbReference type="Proteomes" id="UP000095131">
    <property type="component" value="Unassembled WGS sequence"/>
</dbReference>
<dbReference type="Proteomes" id="UP000092528">
    <property type="component" value="Chromosome 2"/>
</dbReference>
<dbReference type="PATRIC" id="fig|45658.6.peg.3368"/>
<feature type="transmembrane region" description="Helical" evidence="8">
    <location>
        <begin position="263"/>
        <end position="282"/>
    </location>
</feature>
<keyword evidence="12" id="KW-1185">Reference proteome</keyword>
<name>A0A1B1NUF3_9VIBR</name>